<organism evidence="2 3">
    <name type="scientific">Pleurodeles waltl</name>
    <name type="common">Iberian ribbed newt</name>
    <dbReference type="NCBI Taxonomy" id="8319"/>
    <lineage>
        <taxon>Eukaryota</taxon>
        <taxon>Metazoa</taxon>
        <taxon>Chordata</taxon>
        <taxon>Craniata</taxon>
        <taxon>Vertebrata</taxon>
        <taxon>Euteleostomi</taxon>
        <taxon>Amphibia</taxon>
        <taxon>Batrachia</taxon>
        <taxon>Caudata</taxon>
        <taxon>Salamandroidea</taxon>
        <taxon>Salamandridae</taxon>
        <taxon>Pleurodelinae</taxon>
        <taxon>Pleurodeles</taxon>
    </lineage>
</organism>
<name>A0AAV7M9B3_PLEWA</name>
<feature type="region of interest" description="Disordered" evidence="1">
    <location>
        <begin position="1"/>
        <end position="91"/>
    </location>
</feature>
<accession>A0AAV7M9B3</accession>
<evidence type="ECO:0000313" key="3">
    <source>
        <dbReference type="Proteomes" id="UP001066276"/>
    </source>
</evidence>
<dbReference type="Proteomes" id="UP001066276">
    <property type="component" value="Chromosome 10"/>
</dbReference>
<evidence type="ECO:0000313" key="2">
    <source>
        <dbReference type="EMBL" id="KAJ1096710.1"/>
    </source>
</evidence>
<comment type="caution">
    <text evidence="2">The sequence shown here is derived from an EMBL/GenBank/DDBJ whole genome shotgun (WGS) entry which is preliminary data.</text>
</comment>
<evidence type="ECO:0000256" key="1">
    <source>
        <dbReference type="SAM" id="MobiDB-lite"/>
    </source>
</evidence>
<reference evidence="2" key="1">
    <citation type="journal article" date="2022" name="bioRxiv">
        <title>Sequencing and chromosome-scale assembly of the giantPleurodeles waltlgenome.</title>
        <authorList>
            <person name="Brown T."/>
            <person name="Elewa A."/>
            <person name="Iarovenko S."/>
            <person name="Subramanian E."/>
            <person name="Araus A.J."/>
            <person name="Petzold A."/>
            <person name="Susuki M."/>
            <person name="Suzuki K.-i.T."/>
            <person name="Hayashi T."/>
            <person name="Toyoda A."/>
            <person name="Oliveira C."/>
            <person name="Osipova E."/>
            <person name="Leigh N.D."/>
            <person name="Simon A."/>
            <person name="Yun M.H."/>
        </authorList>
    </citation>
    <scope>NUCLEOTIDE SEQUENCE</scope>
    <source>
        <strain evidence="2">20211129_DDA</strain>
        <tissue evidence="2">Liver</tissue>
    </source>
</reference>
<keyword evidence="3" id="KW-1185">Reference proteome</keyword>
<proteinExistence type="predicted"/>
<dbReference type="EMBL" id="JANPWB010000014">
    <property type="protein sequence ID" value="KAJ1096710.1"/>
    <property type="molecule type" value="Genomic_DNA"/>
</dbReference>
<gene>
    <name evidence="2" type="ORF">NDU88_001842</name>
</gene>
<protein>
    <submittedName>
        <fullName evidence="2">Uncharacterized protein</fullName>
    </submittedName>
</protein>
<dbReference type="AlphaFoldDB" id="A0AAV7M9B3"/>
<sequence>MPGPHNGLLRPTHRLSGSARSAQVAAPRGGAQGAASSLPPFWLPNQLSCPPVRGPRRVALHGSPGSQPVREPTGAVRDAQQNGAVKASSGV</sequence>